<dbReference type="NCBIfam" id="TIGR04131">
    <property type="entry name" value="Bac_Flav_CTERM"/>
    <property type="match status" value="1"/>
</dbReference>
<dbReference type="Proteomes" id="UP001500027">
    <property type="component" value="Unassembled WGS sequence"/>
</dbReference>
<sequence>MNGDNNVSIDTSISWNKVEGVTGYIISIGTTPGGSDILTTQTSTNSYNPPLGLPDNTLVYVTVTLFFFNLPNIVCGSESFRTEDITVPPNCTIILNPANGDSGVNISSNITWEYVSGADGYLLTVGTTPSSGDLVNNLDVGNTLQYNPISDFLPLTEVFVKIVPYNENGNLISCVEESFFTGEIAALPNCSNIIFPKDGETNVPLSPLLEWEAVSGATGYKLFVGSSPIVNDVLDGISFFTNSTFVINFEPNTLYFIRIIPFNLSGEAIGCLQGSFSTVLGCGPFFDPVTNELTTLYPNITFPDQVGICENDFSTKIFADNTADGYRWYFINSNGSEDLISETNSVDLTESGTYRLEVYNTNLDSGGEIECSSSKEFTVVSSEAPRIVGVNVSQLMNGVEIQVQTSGNGDYEFSLDSLEGPFQDSNYFNNAPSNTSTIYVRDKNGCGSIKYEIINSAGFPKYFTPNGDRINDAWQFRTNDGGTVSIISLVIFDRFGRLIKDISNDVNGWDGTMNGSKLPSSDYWYKAITETGTTFIGHFALKR</sequence>
<evidence type="ECO:0000313" key="2">
    <source>
        <dbReference type="Proteomes" id="UP001500027"/>
    </source>
</evidence>
<reference evidence="2" key="1">
    <citation type="journal article" date="2019" name="Int. J. Syst. Evol. Microbiol.">
        <title>The Global Catalogue of Microorganisms (GCM) 10K type strain sequencing project: providing services to taxonomists for standard genome sequencing and annotation.</title>
        <authorList>
            <consortium name="The Broad Institute Genomics Platform"/>
            <consortium name="The Broad Institute Genome Sequencing Center for Infectious Disease"/>
            <person name="Wu L."/>
            <person name="Ma J."/>
        </authorList>
    </citation>
    <scope>NUCLEOTIDE SEQUENCE [LARGE SCALE GENOMIC DNA]</scope>
    <source>
        <strain evidence="2">JCM 17452</strain>
    </source>
</reference>
<comment type="caution">
    <text evidence="1">The sequence shown here is derived from an EMBL/GenBank/DDBJ whole genome shotgun (WGS) entry which is preliminary data.</text>
</comment>
<dbReference type="EMBL" id="BAABAV010000004">
    <property type="protein sequence ID" value="GAA4270696.1"/>
    <property type="molecule type" value="Genomic_DNA"/>
</dbReference>
<dbReference type="Gene3D" id="2.60.40.10">
    <property type="entry name" value="Immunoglobulins"/>
    <property type="match status" value="2"/>
</dbReference>
<gene>
    <name evidence="1" type="ORF">GCM10022257_27970</name>
</gene>
<protein>
    <recommendedName>
        <fullName evidence="3">T9SS type B sorting domain-containing protein</fullName>
    </recommendedName>
</protein>
<evidence type="ECO:0008006" key="3">
    <source>
        <dbReference type="Google" id="ProtNLM"/>
    </source>
</evidence>
<evidence type="ECO:0000313" key="1">
    <source>
        <dbReference type="EMBL" id="GAA4270696.1"/>
    </source>
</evidence>
<proteinExistence type="predicted"/>
<accession>A0ABP8EEM6</accession>
<dbReference type="InterPro" id="IPR026341">
    <property type="entry name" value="T9SS_type_B"/>
</dbReference>
<keyword evidence="2" id="KW-1185">Reference proteome</keyword>
<dbReference type="Pfam" id="PF13585">
    <property type="entry name" value="CHU_C"/>
    <property type="match status" value="1"/>
</dbReference>
<dbReference type="InterPro" id="IPR013783">
    <property type="entry name" value="Ig-like_fold"/>
</dbReference>
<organism evidence="1 2">
    <name type="scientific">Hyunsoonleella aestuarii</name>
    <dbReference type="NCBI Taxonomy" id="912802"/>
    <lineage>
        <taxon>Bacteria</taxon>
        <taxon>Pseudomonadati</taxon>
        <taxon>Bacteroidota</taxon>
        <taxon>Flavobacteriia</taxon>
        <taxon>Flavobacteriales</taxon>
        <taxon>Flavobacteriaceae</taxon>
    </lineage>
</organism>
<name>A0ABP8EEM6_9FLAO</name>